<dbReference type="AlphaFoldDB" id="A0A382F9U6"/>
<sequence length="24" mass="2753">MGQQYLVNVEVKPIIVALRFLQHG</sequence>
<reference evidence="1" key="1">
    <citation type="submission" date="2018-05" db="EMBL/GenBank/DDBJ databases">
        <authorList>
            <person name="Lanie J.A."/>
            <person name="Ng W.-L."/>
            <person name="Kazmierczak K.M."/>
            <person name="Andrzejewski T.M."/>
            <person name="Davidsen T.M."/>
            <person name="Wayne K.J."/>
            <person name="Tettelin H."/>
            <person name="Glass J.I."/>
            <person name="Rusch D."/>
            <person name="Podicherti R."/>
            <person name="Tsui H.-C.T."/>
            <person name="Winkler M.E."/>
        </authorList>
    </citation>
    <scope>NUCLEOTIDE SEQUENCE</scope>
</reference>
<name>A0A382F9U6_9ZZZZ</name>
<gene>
    <name evidence="1" type="ORF">METZ01_LOCUS212299</name>
</gene>
<organism evidence="1">
    <name type="scientific">marine metagenome</name>
    <dbReference type="NCBI Taxonomy" id="408172"/>
    <lineage>
        <taxon>unclassified sequences</taxon>
        <taxon>metagenomes</taxon>
        <taxon>ecological metagenomes</taxon>
    </lineage>
</organism>
<protein>
    <submittedName>
        <fullName evidence="1">Uncharacterized protein</fullName>
    </submittedName>
</protein>
<dbReference type="EMBL" id="UINC01048651">
    <property type="protein sequence ID" value="SVB59445.1"/>
    <property type="molecule type" value="Genomic_DNA"/>
</dbReference>
<proteinExistence type="predicted"/>
<evidence type="ECO:0000313" key="1">
    <source>
        <dbReference type="EMBL" id="SVB59445.1"/>
    </source>
</evidence>
<accession>A0A382F9U6</accession>